<reference evidence="1" key="1">
    <citation type="submission" date="2022-06" db="EMBL/GenBank/DDBJ databases">
        <authorList>
            <person name="Berger JAMES D."/>
            <person name="Berger JAMES D."/>
        </authorList>
    </citation>
    <scope>NUCLEOTIDE SEQUENCE [LARGE SCALE GENOMIC DNA]</scope>
</reference>
<dbReference type="WBParaSite" id="TREG1_78130.1">
    <property type="protein sequence ID" value="TREG1_78130.1"/>
    <property type="gene ID" value="TREG1_78130"/>
</dbReference>
<dbReference type="PANTHER" id="PTHR10224">
    <property type="entry name" value="ES1 PROTEIN HOMOLOG, MITOCHONDRIAL"/>
    <property type="match status" value="1"/>
</dbReference>
<keyword evidence="1" id="KW-1185">Reference proteome</keyword>
<protein>
    <recommendedName>
        <fullName evidence="3">DJ-1_PfpI domain-containing protein</fullName>
    </recommendedName>
</protein>
<evidence type="ECO:0000313" key="2">
    <source>
        <dbReference type="WBParaSite" id="TREG1_78130.1"/>
    </source>
</evidence>
<dbReference type="Proteomes" id="UP000050795">
    <property type="component" value="Unassembled WGS sequence"/>
</dbReference>
<dbReference type="PANTHER" id="PTHR10224:SF12">
    <property type="entry name" value="GLYOXALASE ELBB"/>
    <property type="match status" value="1"/>
</dbReference>
<dbReference type="Gene3D" id="3.40.50.880">
    <property type="match status" value="1"/>
</dbReference>
<organism evidence="1 2">
    <name type="scientific">Trichobilharzia regenti</name>
    <name type="common">Nasal bird schistosome</name>
    <dbReference type="NCBI Taxonomy" id="157069"/>
    <lineage>
        <taxon>Eukaryota</taxon>
        <taxon>Metazoa</taxon>
        <taxon>Spiralia</taxon>
        <taxon>Lophotrochozoa</taxon>
        <taxon>Platyhelminthes</taxon>
        <taxon>Trematoda</taxon>
        <taxon>Digenea</taxon>
        <taxon>Strigeidida</taxon>
        <taxon>Schistosomatoidea</taxon>
        <taxon>Schistosomatidae</taxon>
        <taxon>Trichobilharzia</taxon>
    </lineage>
</organism>
<proteinExistence type="predicted"/>
<name>A0AA85KHE4_TRIRE</name>
<sequence length="173" mass="19143">MFRLSSLTSIIRRQSSQQARRRNVAMILHGCGVYDGTEIHEATSMLIHLDRHHVSLSIFAPDRDQVDVINHISGSTMNEKRNVLIESARIARGNVHSLDDLNASNFDALFIPGGFGVAKNLSNFASENASCALLAKLEDIVKKFHSDGKPMGLLTSVQFDTIIKGFSYFPVNE</sequence>
<reference evidence="2" key="2">
    <citation type="submission" date="2023-11" db="UniProtKB">
        <authorList>
            <consortium name="WormBaseParasite"/>
        </authorList>
    </citation>
    <scope>IDENTIFICATION</scope>
</reference>
<evidence type="ECO:0000313" key="1">
    <source>
        <dbReference type="Proteomes" id="UP000050795"/>
    </source>
</evidence>
<accession>A0AA85KHE4</accession>
<dbReference type="SUPFAM" id="SSF52317">
    <property type="entry name" value="Class I glutamine amidotransferase-like"/>
    <property type="match status" value="1"/>
</dbReference>
<dbReference type="AlphaFoldDB" id="A0AA85KHE4"/>
<dbReference type="InterPro" id="IPR029062">
    <property type="entry name" value="Class_I_gatase-like"/>
</dbReference>
<evidence type="ECO:0008006" key="3">
    <source>
        <dbReference type="Google" id="ProtNLM"/>
    </source>
</evidence>
<dbReference type="NCBIfam" id="NF008747">
    <property type="entry name" value="PRK11780.1"/>
    <property type="match status" value="1"/>
</dbReference>